<dbReference type="RefSeq" id="WP_172297889.1">
    <property type="nucleotide sequence ID" value="NZ_JAQFWW010000002.1"/>
</dbReference>
<evidence type="ECO:0000313" key="1">
    <source>
        <dbReference type="EMBL" id="MDA7027414.1"/>
    </source>
</evidence>
<dbReference type="EMBL" id="JAQKAB010000008">
    <property type="protein sequence ID" value="MDA7027414.1"/>
    <property type="molecule type" value="Genomic_DNA"/>
</dbReference>
<accession>A0ABT4X586</accession>
<name>A0ABT4X586_9BACI</name>
<protein>
    <submittedName>
        <fullName evidence="1">DUF5344 family protein</fullName>
    </submittedName>
</protein>
<keyword evidence="2" id="KW-1185">Reference proteome</keyword>
<reference evidence="1 2" key="1">
    <citation type="submission" date="2023-01" db="EMBL/GenBank/DDBJ databases">
        <title>Bacillus changyiensis sp. nov., isolated from a coastal deposit.</title>
        <authorList>
            <person name="Xiao G."/>
            <person name="Lai Q."/>
            <person name="Hu Z."/>
            <person name="Shao Z."/>
        </authorList>
    </citation>
    <scope>NUCLEOTIDE SEQUENCE [LARGE SCALE GENOMIC DNA]</scope>
    <source>
        <strain evidence="1 2">CLL-7-23</strain>
    </source>
</reference>
<dbReference type="InterPro" id="IPR046318">
    <property type="entry name" value="DUF5344"/>
</dbReference>
<gene>
    <name evidence="1" type="ORF">PJ311_12540</name>
</gene>
<organism evidence="1 2">
    <name type="scientific">Bacillus changyiensis</name>
    <dbReference type="NCBI Taxonomy" id="3004103"/>
    <lineage>
        <taxon>Bacteria</taxon>
        <taxon>Bacillati</taxon>
        <taxon>Bacillota</taxon>
        <taxon>Bacilli</taxon>
        <taxon>Bacillales</taxon>
        <taxon>Bacillaceae</taxon>
        <taxon>Bacillus</taxon>
    </lineage>
</organism>
<dbReference type="Pfam" id="PF17279">
    <property type="entry name" value="DUF5344"/>
    <property type="match status" value="1"/>
</dbReference>
<sequence length="86" mass="9807">MTKIKLKHGIVMKKLNTVKKAVEDLELAKKGSHGKNKLSYTTTYKSQEDSFINMLDGYKQIVQQNIKDVKGNVDLLKEQDEAIARK</sequence>
<proteinExistence type="predicted"/>
<comment type="caution">
    <text evidence="1">The sequence shown here is derived from an EMBL/GenBank/DDBJ whole genome shotgun (WGS) entry which is preliminary data.</text>
</comment>
<dbReference type="Proteomes" id="UP001211894">
    <property type="component" value="Unassembled WGS sequence"/>
</dbReference>
<evidence type="ECO:0000313" key="2">
    <source>
        <dbReference type="Proteomes" id="UP001211894"/>
    </source>
</evidence>